<evidence type="ECO:0000256" key="1">
    <source>
        <dbReference type="ARBA" id="ARBA00000868"/>
    </source>
</evidence>
<comment type="subunit">
    <text evidence="11">Homodimer.</text>
</comment>
<evidence type="ECO:0000256" key="4">
    <source>
        <dbReference type="ARBA" id="ARBA00004659"/>
    </source>
</evidence>
<evidence type="ECO:0000256" key="5">
    <source>
        <dbReference type="ARBA" id="ARBA00008391"/>
    </source>
</evidence>
<dbReference type="InterPro" id="IPR000836">
    <property type="entry name" value="PRTase_dom"/>
</dbReference>
<dbReference type="InterPro" id="IPR029057">
    <property type="entry name" value="PRTase-like"/>
</dbReference>
<dbReference type="PANTHER" id="PTHR32315:SF3">
    <property type="entry name" value="ADENINE PHOSPHORIBOSYLTRANSFERASE"/>
    <property type="match status" value="1"/>
</dbReference>
<dbReference type="Proteomes" id="UP000754710">
    <property type="component" value="Unassembled WGS sequence"/>
</dbReference>
<evidence type="ECO:0000259" key="12">
    <source>
        <dbReference type="Pfam" id="PF00156"/>
    </source>
</evidence>
<evidence type="ECO:0000313" key="13">
    <source>
        <dbReference type="EMBL" id="MBY9076199.1"/>
    </source>
</evidence>
<evidence type="ECO:0000256" key="10">
    <source>
        <dbReference type="ARBA" id="ARBA00022726"/>
    </source>
</evidence>
<dbReference type="EMBL" id="JAIEZQ010000002">
    <property type="protein sequence ID" value="MBY9076199.1"/>
    <property type="molecule type" value="Genomic_DNA"/>
</dbReference>
<keyword evidence="7 11" id="KW-0963">Cytoplasm</keyword>
<comment type="function">
    <text evidence="2 11">Catalyzes a salvage reaction resulting in the formation of AMP, that is energically less costly than de novo synthesis.</text>
</comment>
<evidence type="ECO:0000256" key="3">
    <source>
        <dbReference type="ARBA" id="ARBA00004496"/>
    </source>
</evidence>
<evidence type="ECO:0000256" key="9">
    <source>
        <dbReference type="ARBA" id="ARBA00022679"/>
    </source>
</evidence>
<comment type="subcellular location">
    <subcellularLocation>
        <location evidence="3 11">Cytoplasm</location>
    </subcellularLocation>
</comment>
<keyword evidence="10 11" id="KW-0660">Purine salvage</keyword>
<comment type="catalytic activity">
    <reaction evidence="1 11">
        <text>AMP + diphosphate = 5-phospho-alpha-D-ribose 1-diphosphate + adenine</text>
        <dbReference type="Rhea" id="RHEA:16609"/>
        <dbReference type="ChEBI" id="CHEBI:16708"/>
        <dbReference type="ChEBI" id="CHEBI:33019"/>
        <dbReference type="ChEBI" id="CHEBI:58017"/>
        <dbReference type="ChEBI" id="CHEBI:456215"/>
        <dbReference type="EC" id="2.4.2.7"/>
    </reaction>
</comment>
<feature type="domain" description="Phosphoribosyltransferase" evidence="12">
    <location>
        <begin position="48"/>
        <end position="166"/>
    </location>
</feature>
<evidence type="ECO:0000256" key="8">
    <source>
        <dbReference type="ARBA" id="ARBA00022676"/>
    </source>
</evidence>
<dbReference type="Pfam" id="PF00156">
    <property type="entry name" value="Pribosyltran"/>
    <property type="match status" value="1"/>
</dbReference>
<dbReference type="SUPFAM" id="SSF53271">
    <property type="entry name" value="PRTase-like"/>
    <property type="match status" value="1"/>
</dbReference>
<dbReference type="RefSeq" id="WP_221025871.1">
    <property type="nucleotide sequence ID" value="NZ_JAIEZQ010000002.1"/>
</dbReference>
<organism evidence="13 14">
    <name type="scientific">Nocardioides jiangsuensis</name>
    <dbReference type="NCBI Taxonomy" id="2866161"/>
    <lineage>
        <taxon>Bacteria</taxon>
        <taxon>Bacillati</taxon>
        <taxon>Actinomycetota</taxon>
        <taxon>Actinomycetes</taxon>
        <taxon>Propionibacteriales</taxon>
        <taxon>Nocardioidaceae</taxon>
        <taxon>Nocardioides</taxon>
    </lineage>
</organism>
<keyword evidence="14" id="KW-1185">Reference proteome</keyword>
<dbReference type="InterPro" id="IPR005764">
    <property type="entry name" value="Ade_phspho_trans"/>
</dbReference>
<dbReference type="CDD" id="cd06223">
    <property type="entry name" value="PRTases_typeI"/>
    <property type="match status" value="1"/>
</dbReference>
<gene>
    <name evidence="11" type="primary">apt</name>
    <name evidence="13" type="ORF">K1X13_15305</name>
</gene>
<dbReference type="NCBIfam" id="NF002634">
    <property type="entry name" value="PRK02304.1-3"/>
    <property type="match status" value="1"/>
</dbReference>
<evidence type="ECO:0000313" key="14">
    <source>
        <dbReference type="Proteomes" id="UP000754710"/>
    </source>
</evidence>
<dbReference type="GO" id="GO:0003999">
    <property type="term" value="F:adenine phosphoribosyltransferase activity"/>
    <property type="evidence" value="ECO:0007669"/>
    <property type="project" value="UniProtKB-EC"/>
</dbReference>
<keyword evidence="8 11" id="KW-0328">Glycosyltransferase</keyword>
<dbReference type="NCBIfam" id="NF002636">
    <property type="entry name" value="PRK02304.1-5"/>
    <property type="match status" value="1"/>
</dbReference>
<proteinExistence type="inferred from homology"/>
<comment type="caution">
    <text evidence="13">The sequence shown here is derived from an EMBL/GenBank/DDBJ whole genome shotgun (WGS) entry which is preliminary data.</text>
</comment>
<evidence type="ECO:0000256" key="6">
    <source>
        <dbReference type="ARBA" id="ARBA00011893"/>
    </source>
</evidence>
<comment type="similarity">
    <text evidence="5 11">Belongs to the purine/pyrimidine phosphoribosyltransferase family.</text>
</comment>
<sequence length="188" mass="19862">MTETEREAHDAWLQGHLDTLIRDIPDFPEPGVVFKDITPLLADHDGFSAVIETLARSGRDADGAVIVDKVVGMEARGFILAAPVALALGAGFIPVRKAGKLPGPTHAVEYDLEYGSATLELHRDSIREGERVLIVDDVLATGGTVAATAKLIEQCGGRVAGVAVLMELSFLPGRAAVGDLPFRAVKTV</sequence>
<evidence type="ECO:0000256" key="11">
    <source>
        <dbReference type="HAMAP-Rule" id="MF_00004"/>
    </source>
</evidence>
<protein>
    <recommendedName>
        <fullName evidence="6 11">Adenine phosphoribosyltransferase</fullName>
        <shortName evidence="11">APRT</shortName>
        <ecNumber evidence="6 11">2.4.2.7</ecNumber>
    </recommendedName>
</protein>
<comment type="pathway">
    <text evidence="4 11">Purine metabolism; AMP biosynthesis via salvage pathway; AMP from adenine: step 1/1.</text>
</comment>
<name>A0ABS7RMB9_9ACTN</name>
<reference evidence="13 14" key="1">
    <citation type="submission" date="2021-08" db="EMBL/GenBank/DDBJ databases">
        <title>Nocardioides bacterium WL0053 sp. nov., isolated from the sediment.</title>
        <authorList>
            <person name="Wang L."/>
            <person name="Zhang D."/>
            <person name="Zhang A."/>
        </authorList>
    </citation>
    <scope>NUCLEOTIDE SEQUENCE [LARGE SCALE GENOMIC DNA]</scope>
    <source>
        <strain evidence="13 14">WL0053</strain>
    </source>
</reference>
<keyword evidence="9 11" id="KW-0808">Transferase</keyword>
<dbReference type="PANTHER" id="PTHR32315">
    <property type="entry name" value="ADENINE PHOSPHORIBOSYLTRANSFERASE"/>
    <property type="match status" value="1"/>
</dbReference>
<accession>A0ABS7RMB9</accession>
<evidence type="ECO:0000256" key="2">
    <source>
        <dbReference type="ARBA" id="ARBA00003968"/>
    </source>
</evidence>
<dbReference type="Gene3D" id="3.40.50.2020">
    <property type="match status" value="1"/>
</dbReference>
<evidence type="ECO:0000256" key="7">
    <source>
        <dbReference type="ARBA" id="ARBA00022490"/>
    </source>
</evidence>
<dbReference type="NCBIfam" id="TIGR01090">
    <property type="entry name" value="apt"/>
    <property type="match status" value="1"/>
</dbReference>
<dbReference type="EC" id="2.4.2.7" evidence="6 11"/>
<dbReference type="HAMAP" id="MF_00004">
    <property type="entry name" value="Aden_phosphoribosyltr"/>
    <property type="match status" value="1"/>
</dbReference>
<dbReference type="InterPro" id="IPR050054">
    <property type="entry name" value="UPRTase/APRTase"/>
</dbReference>